<dbReference type="PANTHER" id="PTHR45436:SF10">
    <property type="entry name" value="HISTIDINE KINASE"/>
    <property type="match status" value="1"/>
</dbReference>
<keyword evidence="8" id="KW-0472">Membrane</keyword>
<dbReference type="InterPro" id="IPR036890">
    <property type="entry name" value="HATPase_C_sf"/>
</dbReference>
<dbReference type="Gene3D" id="3.30.565.10">
    <property type="entry name" value="Histidine kinase-like ATPase, C-terminal domain"/>
    <property type="match status" value="1"/>
</dbReference>
<dbReference type="PRINTS" id="PR01780">
    <property type="entry name" value="LANTIREGPROT"/>
</dbReference>
<dbReference type="KEGG" id="ptes:JQU52_04450"/>
<reference evidence="10" key="1">
    <citation type="submission" date="2021-02" db="EMBL/GenBank/DDBJ databases">
        <title>Neisseriaceae sp. 26B isolated from the cloaca of a Common Toad-headed Turtle (Mesoclemmys nasuta).</title>
        <authorList>
            <person name="Spergser J."/>
            <person name="Busse H.-J."/>
        </authorList>
    </citation>
    <scope>NUCLEOTIDE SEQUENCE</scope>
    <source>
        <strain evidence="10">26B</strain>
    </source>
</reference>
<protein>
    <recommendedName>
        <fullName evidence="2">histidine kinase</fullName>
        <ecNumber evidence="2">2.7.13.3</ecNumber>
    </recommendedName>
</protein>
<dbReference type="InterPro" id="IPR036097">
    <property type="entry name" value="HisK_dim/P_sf"/>
</dbReference>
<dbReference type="GO" id="GO:0000155">
    <property type="term" value="F:phosphorelay sensor kinase activity"/>
    <property type="evidence" value="ECO:0007669"/>
    <property type="project" value="InterPro"/>
</dbReference>
<dbReference type="CDD" id="cd00082">
    <property type="entry name" value="HisKA"/>
    <property type="match status" value="1"/>
</dbReference>
<dbReference type="AlphaFoldDB" id="A0A892ZLT2"/>
<evidence type="ECO:0000256" key="7">
    <source>
        <dbReference type="ARBA" id="ARBA00022989"/>
    </source>
</evidence>
<feature type="transmembrane region" description="Helical" evidence="8">
    <location>
        <begin position="192"/>
        <end position="212"/>
    </location>
</feature>
<sequence>MKISFGLRFMAVFLALLLVLSWLFVNQALDHIKVSMRQSAETTLVDMAQLLATGLESEIDSDGRLDTARFANRFQAAQNKRFNAQIYQFQKQQLDLQVYVTDAHGIVQYDSLGQHTGQDYSHWQDVSRTLKGEYGARSSFISAEHTQPNDPKHMVVAAPILYQGQIAGVLAVTQPMQQFDVFSLSGAAELRYFVFSGMLLALVIIVLMSWWLTHALGRLSTYAEAMAANRVAPQPRFHEPHFARLAQAIEHLRLELDGKQHVEEYIHGLTHELKTPITGIQAAGEFLQEDDLSPHEQQQLVGRILAANRRMQDLVARILSLAKLENRSGLAQSTAVRLDQQAAAALAACAPTLATKQIAIHGLPLVDTTVYGDTLLISQAIDNLLANALAFCPQGGDIRLNLSSDQTAVRLRIINNGAPIPDYALPRLFEHFFSLPRPDGSGRSSGLGLSFVAQIMALHGGSVAVANHADGVVAELIFPATPPKQSS</sequence>
<keyword evidence="6 10" id="KW-0418">Kinase</keyword>
<dbReference type="Proteomes" id="UP000653156">
    <property type="component" value="Chromosome"/>
</dbReference>
<dbReference type="InterPro" id="IPR050428">
    <property type="entry name" value="TCS_sensor_his_kinase"/>
</dbReference>
<dbReference type="InterPro" id="IPR029151">
    <property type="entry name" value="Sensor-like_sf"/>
</dbReference>
<dbReference type="EC" id="2.7.13.3" evidence="2"/>
<dbReference type="GO" id="GO:0016020">
    <property type="term" value="C:membrane"/>
    <property type="evidence" value="ECO:0007669"/>
    <property type="project" value="InterPro"/>
</dbReference>
<dbReference type="InterPro" id="IPR003661">
    <property type="entry name" value="HisK_dim/P_dom"/>
</dbReference>
<proteinExistence type="predicted"/>
<dbReference type="Gene3D" id="3.30.450.20">
    <property type="entry name" value="PAS domain"/>
    <property type="match status" value="1"/>
</dbReference>
<dbReference type="Pfam" id="PF02518">
    <property type="entry name" value="HATPase_c"/>
    <property type="match status" value="1"/>
</dbReference>
<evidence type="ECO:0000256" key="5">
    <source>
        <dbReference type="ARBA" id="ARBA00022692"/>
    </source>
</evidence>
<dbReference type="RefSeq" id="WP_230339933.1">
    <property type="nucleotide sequence ID" value="NZ_CP069798.1"/>
</dbReference>
<dbReference type="InterPro" id="IPR008358">
    <property type="entry name" value="Sig_transdc_His_kin/Pase_MprB"/>
</dbReference>
<dbReference type="SMART" id="SM00388">
    <property type="entry name" value="HisKA"/>
    <property type="match status" value="1"/>
</dbReference>
<gene>
    <name evidence="10" type="primary">creC</name>
    <name evidence="10" type="ORF">JQU52_04450</name>
</gene>
<evidence type="ECO:0000256" key="8">
    <source>
        <dbReference type="SAM" id="Phobius"/>
    </source>
</evidence>
<organism evidence="10 11">
    <name type="scientific">Paralysiella testudinis</name>
    <dbReference type="NCBI Taxonomy" id="2809020"/>
    <lineage>
        <taxon>Bacteria</taxon>
        <taxon>Pseudomonadati</taxon>
        <taxon>Pseudomonadota</taxon>
        <taxon>Betaproteobacteria</taxon>
        <taxon>Neisseriales</taxon>
        <taxon>Neisseriaceae</taxon>
        <taxon>Paralysiella</taxon>
    </lineage>
</organism>
<evidence type="ECO:0000256" key="1">
    <source>
        <dbReference type="ARBA" id="ARBA00000085"/>
    </source>
</evidence>
<evidence type="ECO:0000256" key="4">
    <source>
        <dbReference type="ARBA" id="ARBA00022679"/>
    </source>
</evidence>
<dbReference type="SUPFAM" id="SSF103190">
    <property type="entry name" value="Sensory domain-like"/>
    <property type="match status" value="1"/>
</dbReference>
<name>A0A892ZLT2_9NEIS</name>
<keyword evidence="5 8" id="KW-0812">Transmembrane</keyword>
<evidence type="ECO:0000313" key="10">
    <source>
        <dbReference type="EMBL" id="QRQ82646.1"/>
    </source>
</evidence>
<evidence type="ECO:0000256" key="6">
    <source>
        <dbReference type="ARBA" id="ARBA00022777"/>
    </source>
</evidence>
<dbReference type="SUPFAM" id="SSF47384">
    <property type="entry name" value="Homodimeric domain of signal transducing histidine kinase"/>
    <property type="match status" value="1"/>
</dbReference>
<dbReference type="InterPro" id="IPR005467">
    <property type="entry name" value="His_kinase_dom"/>
</dbReference>
<dbReference type="Gene3D" id="1.10.287.130">
    <property type="match status" value="1"/>
</dbReference>
<dbReference type="EMBL" id="CP069798">
    <property type="protein sequence ID" value="QRQ82646.1"/>
    <property type="molecule type" value="Genomic_DNA"/>
</dbReference>
<evidence type="ECO:0000256" key="3">
    <source>
        <dbReference type="ARBA" id="ARBA00022553"/>
    </source>
</evidence>
<comment type="catalytic activity">
    <reaction evidence="1">
        <text>ATP + protein L-histidine = ADP + protein N-phospho-L-histidine.</text>
        <dbReference type="EC" id="2.7.13.3"/>
    </reaction>
</comment>
<dbReference type="SUPFAM" id="SSF55874">
    <property type="entry name" value="ATPase domain of HSP90 chaperone/DNA topoisomerase II/histidine kinase"/>
    <property type="match status" value="1"/>
</dbReference>
<feature type="domain" description="Histidine kinase" evidence="9">
    <location>
        <begin position="268"/>
        <end position="482"/>
    </location>
</feature>
<dbReference type="SMART" id="SM00387">
    <property type="entry name" value="HATPase_c"/>
    <property type="match status" value="1"/>
</dbReference>
<evidence type="ECO:0000313" key="11">
    <source>
        <dbReference type="Proteomes" id="UP000653156"/>
    </source>
</evidence>
<dbReference type="PANTHER" id="PTHR45436">
    <property type="entry name" value="SENSOR HISTIDINE KINASE YKOH"/>
    <property type="match status" value="1"/>
</dbReference>
<dbReference type="InterPro" id="IPR003594">
    <property type="entry name" value="HATPase_dom"/>
</dbReference>
<accession>A0A892ZLT2</accession>
<keyword evidence="4 10" id="KW-0808">Transferase</keyword>
<dbReference type="Pfam" id="PF00512">
    <property type="entry name" value="HisKA"/>
    <property type="match status" value="1"/>
</dbReference>
<keyword evidence="3" id="KW-0597">Phosphoprotein</keyword>
<dbReference type="PROSITE" id="PS50109">
    <property type="entry name" value="HIS_KIN"/>
    <property type="match status" value="1"/>
</dbReference>
<keyword evidence="7 8" id="KW-1133">Transmembrane helix</keyword>
<evidence type="ECO:0000259" key="9">
    <source>
        <dbReference type="PROSITE" id="PS50109"/>
    </source>
</evidence>
<evidence type="ECO:0000256" key="2">
    <source>
        <dbReference type="ARBA" id="ARBA00012438"/>
    </source>
</evidence>
<keyword evidence="11" id="KW-1185">Reference proteome</keyword>
<dbReference type="NCBIfam" id="NF008312">
    <property type="entry name" value="PRK11100.1"/>
    <property type="match status" value="1"/>
</dbReference>